<dbReference type="Pfam" id="PF01928">
    <property type="entry name" value="CYTH"/>
    <property type="match status" value="1"/>
</dbReference>
<evidence type="ECO:0000259" key="1">
    <source>
        <dbReference type="PROSITE" id="PS51707"/>
    </source>
</evidence>
<dbReference type="Proteomes" id="UP000178873">
    <property type="component" value="Unassembled WGS sequence"/>
</dbReference>
<proteinExistence type="predicted"/>
<dbReference type="InterPro" id="IPR023577">
    <property type="entry name" value="CYTH_domain"/>
</dbReference>
<evidence type="ECO:0000313" key="3">
    <source>
        <dbReference type="Proteomes" id="UP000178873"/>
    </source>
</evidence>
<dbReference type="InterPro" id="IPR033469">
    <property type="entry name" value="CYTH-like_dom_sf"/>
</dbReference>
<dbReference type="Gene3D" id="2.40.320.10">
    <property type="entry name" value="Hypothetical Protein Pfu-838710-001"/>
    <property type="match status" value="1"/>
</dbReference>
<dbReference type="PANTHER" id="PTHR21028">
    <property type="entry name" value="SI:CH211-156B7.4"/>
    <property type="match status" value="1"/>
</dbReference>
<accession>A0A1G2M6T6</accession>
<dbReference type="SUPFAM" id="SSF55154">
    <property type="entry name" value="CYTH-like phosphatases"/>
    <property type="match status" value="1"/>
</dbReference>
<dbReference type="STRING" id="1802301.A2664_04665"/>
<reference evidence="2 3" key="1">
    <citation type="journal article" date="2016" name="Nat. Commun.">
        <title>Thousands of microbial genomes shed light on interconnected biogeochemical processes in an aquifer system.</title>
        <authorList>
            <person name="Anantharaman K."/>
            <person name="Brown C.T."/>
            <person name="Hug L.A."/>
            <person name="Sharon I."/>
            <person name="Castelle C.J."/>
            <person name="Probst A.J."/>
            <person name="Thomas B.C."/>
            <person name="Singh A."/>
            <person name="Wilkins M.J."/>
            <person name="Karaoz U."/>
            <person name="Brodie E.L."/>
            <person name="Williams K.H."/>
            <person name="Hubbard S.S."/>
            <person name="Banfield J.F."/>
        </authorList>
    </citation>
    <scope>NUCLEOTIDE SEQUENCE [LARGE SCALE GENOMIC DNA]</scope>
</reference>
<dbReference type="PANTHER" id="PTHR21028:SF2">
    <property type="entry name" value="CYTH DOMAIN-CONTAINING PROTEIN"/>
    <property type="match status" value="1"/>
</dbReference>
<feature type="domain" description="CYTH" evidence="1">
    <location>
        <begin position="4"/>
        <end position="212"/>
    </location>
</feature>
<dbReference type="AlphaFoldDB" id="A0A1G2M6T6"/>
<name>A0A1G2M6T6_9BACT</name>
<protein>
    <recommendedName>
        <fullName evidence="1">CYTH domain-containing protein</fullName>
    </recommendedName>
</protein>
<sequence>MSSHYEIEIKTLLGSKENAEKLRVGLKKIDPSLALTSSHSELNHYFTEPKSRKQLLDAILPILPTEKQVALSKLLTDAKTISIRSRSARGKILFIVKASVDDHTSSNGVSRIEFESAVEKTLDELDKILLSAGLTYQAKWSREREEYKSGNTNICIDRNAGYGYLAEFERLIDSDKEIASVKKELEQFMGKLGLSELSQERLERMFAHYNAHWPEYYGTDKIFTIE</sequence>
<dbReference type="EMBL" id="MHRF01000001">
    <property type="protein sequence ID" value="OHA18771.1"/>
    <property type="molecule type" value="Genomic_DNA"/>
</dbReference>
<comment type="caution">
    <text evidence="2">The sequence shown here is derived from an EMBL/GenBank/DDBJ whole genome shotgun (WGS) entry which is preliminary data.</text>
</comment>
<dbReference type="PROSITE" id="PS51707">
    <property type="entry name" value="CYTH"/>
    <property type="match status" value="1"/>
</dbReference>
<gene>
    <name evidence="2" type="ORF">A2664_04665</name>
</gene>
<dbReference type="InterPro" id="IPR008173">
    <property type="entry name" value="Adenylyl_cyclase_CyaB"/>
</dbReference>
<evidence type="ECO:0000313" key="2">
    <source>
        <dbReference type="EMBL" id="OHA18771.1"/>
    </source>
</evidence>
<organism evidence="2 3">
    <name type="scientific">Candidatus Taylorbacteria bacterium RIFCSPHIGHO2_01_FULL_46_22b</name>
    <dbReference type="NCBI Taxonomy" id="1802301"/>
    <lineage>
        <taxon>Bacteria</taxon>
        <taxon>Candidatus Tayloriibacteriota</taxon>
    </lineage>
</organism>